<reference evidence="1 2" key="1">
    <citation type="journal article" date="2018" name="Sci. Data">
        <title>The draft genome sequence of cork oak.</title>
        <authorList>
            <person name="Ramos A.M."/>
            <person name="Usie A."/>
            <person name="Barbosa P."/>
            <person name="Barros P.M."/>
            <person name="Capote T."/>
            <person name="Chaves I."/>
            <person name="Simoes F."/>
            <person name="Abreu I."/>
            <person name="Carrasquinho I."/>
            <person name="Faro C."/>
            <person name="Guimaraes J.B."/>
            <person name="Mendonca D."/>
            <person name="Nobrega F."/>
            <person name="Rodrigues L."/>
            <person name="Saibo N.J.M."/>
            <person name="Varela M.C."/>
            <person name="Egas C."/>
            <person name="Matos J."/>
            <person name="Miguel C.M."/>
            <person name="Oliveira M.M."/>
            <person name="Ricardo C.P."/>
            <person name="Goncalves S."/>
        </authorList>
    </citation>
    <scope>NUCLEOTIDE SEQUENCE [LARGE SCALE GENOMIC DNA]</scope>
    <source>
        <strain evidence="2">cv. HL8</strain>
    </source>
</reference>
<proteinExistence type="predicted"/>
<dbReference type="EMBL" id="PKMF04000235">
    <property type="protein sequence ID" value="KAK7841733.1"/>
    <property type="molecule type" value="Genomic_DNA"/>
</dbReference>
<dbReference type="Proteomes" id="UP000237347">
    <property type="component" value="Unassembled WGS sequence"/>
</dbReference>
<name>A0AAW0KSX2_QUESU</name>
<comment type="caution">
    <text evidence="1">The sequence shown here is derived from an EMBL/GenBank/DDBJ whole genome shotgun (WGS) entry which is preliminary data.</text>
</comment>
<keyword evidence="2" id="KW-1185">Reference proteome</keyword>
<gene>
    <name evidence="1" type="ORF">CFP56_015003</name>
</gene>
<evidence type="ECO:0000313" key="1">
    <source>
        <dbReference type="EMBL" id="KAK7841733.1"/>
    </source>
</evidence>
<evidence type="ECO:0000313" key="2">
    <source>
        <dbReference type="Proteomes" id="UP000237347"/>
    </source>
</evidence>
<organism evidence="1 2">
    <name type="scientific">Quercus suber</name>
    <name type="common">Cork oak</name>
    <dbReference type="NCBI Taxonomy" id="58331"/>
    <lineage>
        <taxon>Eukaryota</taxon>
        <taxon>Viridiplantae</taxon>
        <taxon>Streptophyta</taxon>
        <taxon>Embryophyta</taxon>
        <taxon>Tracheophyta</taxon>
        <taxon>Spermatophyta</taxon>
        <taxon>Magnoliopsida</taxon>
        <taxon>eudicotyledons</taxon>
        <taxon>Gunneridae</taxon>
        <taxon>Pentapetalae</taxon>
        <taxon>rosids</taxon>
        <taxon>fabids</taxon>
        <taxon>Fagales</taxon>
        <taxon>Fagaceae</taxon>
        <taxon>Quercus</taxon>
    </lineage>
</organism>
<sequence length="165" mass="18762">MNSDYSELCEALNAFYEIPGYRKSLLRSKSNLVRTKLGSIGFTIDSKLVTFVIFWIDITWSTLWSSRDMSDIGGKETRQTKICDLNQKIVVKENVVCFYIAVDDIRSMEIGQSSRCLNGNLHSSRKWECTGFCKITMKMISNCAIRNVFINKQEFTASARGAAIQ</sequence>
<dbReference type="AlphaFoldDB" id="A0AAW0KSX2"/>
<protein>
    <submittedName>
        <fullName evidence="1">Uncharacterized protein</fullName>
    </submittedName>
</protein>
<accession>A0AAW0KSX2</accession>